<reference evidence="2 3" key="1">
    <citation type="submission" date="2018-04" db="EMBL/GenBank/DDBJ databases">
        <authorList>
            <person name="Zhang X."/>
            <person name="Yuan J."/>
            <person name="Li F."/>
            <person name="Xiang J."/>
        </authorList>
    </citation>
    <scope>NUCLEOTIDE SEQUENCE [LARGE SCALE GENOMIC DNA]</scope>
    <source>
        <tissue evidence="2">Muscle</tissue>
    </source>
</reference>
<protein>
    <submittedName>
        <fullName evidence="2">Uncharacterized protein</fullName>
    </submittedName>
</protein>
<gene>
    <name evidence="2" type="ORF">C7M84_006859</name>
</gene>
<feature type="transmembrane region" description="Helical" evidence="1">
    <location>
        <begin position="29"/>
        <end position="54"/>
    </location>
</feature>
<name>A0A423TDR3_PENVA</name>
<keyword evidence="3" id="KW-1185">Reference proteome</keyword>
<comment type="caution">
    <text evidence="2">The sequence shown here is derived from an EMBL/GenBank/DDBJ whole genome shotgun (WGS) entry which is preliminary data.</text>
</comment>
<organism evidence="2 3">
    <name type="scientific">Penaeus vannamei</name>
    <name type="common">Whiteleg shrimp</name>
    <name type="synonym">Litopenaeus vannamei</name>
    <dbReference type="NCBI Taxonomy" id="6689"/>
    <lineage>
        <taxon>Eukaryota</taxon>
        <taxon>Metazoa</taxon>
        <taxon>Ecdysozoa</taxon>
        <taxon>Arthropoda</taxon>
        <taxon>Crustacea</taxon>
        <taxon>Multicrustacea</taxon>
        <taxon>Malacostraca</taxon>
        <taxon>Eumalacostraca</taxon>
        <taxon>Eucarida</taxon>
        <taxon>Decapoda</taxon>
        <taxon>Dendrobranchiata</taxon>
        <taxon>Penaeoidea</taxon>
        <taxon>Penaeidae</taxon>
        <taxon>Penaeus</taxon>
    </lineage>
</organism>
<keyword evidence="1" id="KW-0472">Membrane</keyword>
<keyword evidence="1" id="KW-0812">Transmembrane</keyword>
<evidence type="ECO:0000256" key="1">
    <source>
        <dbReference type="SAM" id="Phobius"/>
    </source>
</evidence>
<dbReference type="Proteomes" id="UP000283509">
    <property type="component" value="Unassembled WGS sequence"/>
</dbReference>
<dbReference type="OrthoDB" id="6372233at2759"/>
<dbReference type="AlphaFoldDB" id="A0A423TDR3"/>
<evidence type="ECO:0000313" key="2">
    <source>
        <dbReference type="EMBL" id="ROT74634.1"/>
    </source>
</evidence>
<reference evidence="2 3" key="2">
    <citation type="submission" date="2019-01" db="EMBL/GenBank/DDBJ databases">
        <title>The decoding of complex shrimp genome reveals the adaptation for benthos swimmer, frequently molting mechanism and breeding impact on genome.</title>
        <authorList>
            <person name="Sun Y."/>
            <person name="Gao Y."/>
            <person name="Yu Y."/>
        </authorList>
    </citation>
    <scope>NUCLEOTIDE SEQUENCE [LARGE SCALE GENOMIC DNA]</scope>
    <source>
        <tissue evidence="2">Muscle</tissue>
    </source>
</reference>
<sequence>METEFLKQLVHLVQGEVSNDKRVPRDSGYGGGGCGGFEVFAFLAFLLALLNLVLQLNDNNRRRRSVLEEAEACRDSLDLSEGVWAVSQLTEGVLRAIASPPSCSHALLCDAASSAASRGPLAATFTALASDWLERWPGLQGSGFGQVARRAGRERDCSRYARTDCASVQPRDFDLQHVLNDPATLPMWRNASEGLLQHLVQSNWQWQDIREEKELMLDG</sequence>
<keyword evidence="1" id="KW-1133">Transmembrane helix</keyword>
<accession>A0A423TDR3</accession>
<evidence type="ECO:0000313" key="3">
    <source>
        <dbReference type="Proteomes" id="UP000283509"/>
    </source>
</evidence>
<proteinExistence type="predicted"/>
<dbReference type="EMBL" id="QCYY01001869">
    <property type="protein sequence ID" value="ROT74634.1"/>
    <property type="molecule type" value="Genomic_DNA"/>
</dbReference>